<reference evidence="11 12" key="1">
    <citation type="submission" date="2020-05" db="EMBL/GenBank/DDBJ databases">
        <authorList>
            <person name="Casaregola S."/>
            <person name="Devillers H."/>
            <person name="Grondin C."/>
        </authorList>
    </citation>
    <scope>NUCLEOTIDE SEQUENCE [LARGE SCALE GENOMIC DNA]</scope>
    <source>
        <strain evidence="11 12">CLIB 1767</strain>
    </source>
</reference>
<comment type="function">
    <text evidence="7">Component of the SMC5-SMC6 complex, that promotes sister chromatid alignment after DNA damage and facilitates double-stranded DNA breaks (DSBs) repair via homologous recombination between sister chromatids.</text>
</comment>
<dbReference type="GO" id="GO:0005634">
    <property type="term" value="C:nucleus"/>
    <property type="evidence" value="ECO:0007669"/>
    <property type="project" value="UniProtKB-SubCell"/>
</dbReference>
<dbReference type="PANTHER" id="PTHR16140:SF0">
    <property type="entry name" value="NON-STRUCTURAL MAINTENANCE OF CHROMOSOMES ELEMENT 4"/>
    <property type="match status" value="1"/>
</dbReference>
<evidence type="ECO:0000256" key="4">
    <source>
        <dbReference type="ARBA" id="ARBA00023172"/>
    </source>
</evidence>
<keyword evidence="6 7" id="KW-0539">Nucleus</keyword>
<feature type="domain" description="Nse4/EID protein Nse3/MAGE-binding" evidence="10">
    <location>
        <begin position="97"/>
        <end position="166"/>
    </location>
</feature>
<evidence type="ECO:0000313" key="11">
    <source>
        <dbReference type="EMBL" id="CAB4257072.1"/>
    </source>
</evidence>
<dbReference type="Pfam" id="PF15412">
    <property type="entry name" value="Nse4-Nse3_bdg"/>
    <property type="match status" value="1"/>
</dbReference>
<dbReference type="GeneID" id="64860180"/>
<dbReference type="OrthoDB" id="361242at2759"/>
<dbReference type="PANTHER" id="PTHR16140">
    <property type="entry name" value="NON-STRUCTURAL MAINTENANCE OF CHROMOSOMES ELEMENT 4"/>
    <property type="match status" value="1"/>
</dbReference>
<dbReference type="EMBL" id="CAEFZW010000013">
    <property type="protein sequence ID" value="CAB4257072.1"/>
    <property type="molecule type" value="Genomic_DNA"/>
</dbReference>
<dbReference type="InterPro" id="IPR014854">
    <property type="entry name" value="Nse4_C"/>
</dbReference>
<comment type="caution">
    <text evidence="11">The sequence shown here is derived from an EMBL/GenBank/DDBJ whole genome shotgun (WGS) entry which is preliminary data.</text>
</comment>
<dbReference type="RefSeq" id="XP_041408916.1">
    <property type="nucleotide sequence ID" value="XM_041552982.1"/>
</dbReference>
<comment type="subcellular location">
    <subcellularLocation>
        <location evidence="1 7">Nucleus</location>
    </subcellularLocation>
</comment>
<sequence length="399" mass="46222">MKRTADEHISVADDVVAEQEQQPAKMAKTSQTTSEEKHITEFEVMQAYRQLQGDITKGRVRALRGGDIDITTDTLETVDKLYEFIKQKKNNNLFAEDSRAIAGISELAEITVRNLKLGEMKGLTNIDDIMAYCKRYMLQEHFKQNNIVETKNNFEATNHDTDADEDDENEDERPNDDDDYESFNNKKVDELKKSTLKKDFLNQFQNYDSFHQFNWFKMGSLFNGLSKLPLVTDNLIGPFAIEKKVKVKVIRKRNIDVVGELVKPDNPSAKDLVDNDEQTTPEQVKRCFKILSKKLGNDDKISLFKFVLDPNSFPKSVENLFYTSFLIKAGRIVMEEDENDGYPTIRIKNKPKGKDKEERNIQKHKNSHAEEHHIIFQMDMPTWSKLIKKFNITSSYLET</sequence>
<evidence type="ECO:0000256" key="5">
    <source>
        <dbReference type="ARBA" id="ARBA00023204"/>
    </source>
</evidence>
<dbReference type="Pfam" id="PF08743">
    <property type="entry name" value="Nse4_C"/>
    <property type="match status" value="1"/>
</dbReference>
<accession>A0A8H2ZK07</accession>
<dbReference type="InterPro" id="IPR027786">
    <property type="entry name" value="Nse4/EID"/>
</dbReference>
<comment type="similarity">
    <text evidence="2 7">Belongs to the NSE4 family.</text>
</comment>
<dbReference type="GO" id="GO:0030915">
    <property type="term" value="C:Smc5-Smc6 complex"/>
    <property type="evidence" value="ECO:0007669"/>
    <property type="project" value="UniProtKB-UniRule"/>
</dbReference>
<keyword evidence="5 7" id="KW-0234">DNA repair</keyword>
<feature type="region of interest" description="Disordered" evidence="8">
    <location>
        <begin position="1"/>
        <end position="36"/>
    </location>
</feature>
<evidence type="ECO:0000256" key="6">
    <source>
        <dbReference type="ARBA" id="ARBA00023242"/>
    </source>
</evidence>
<feature type="compositionally biased region" description="Basic and acidic residues" evidence="8">
    <location>
        <begin position="1"/>
        <end position="11"/>
    </location>
</feature>
<evidence type="ECO:0000256" key="3">
    <source>
        <dbReference type="ARBA" id="ARBA00022763"/>
    </source>
</evidence>
<comment type="subunit">
    <text evidence="7">Component of the SMC5-SMC6 complex.</text>
</comment>
<protein>
    <recommendedName>
        <fullName evidence="7">Non-structural maintenance of chromosomes element 4</fullName>
    </recommendedName>
</protein>
<evidence type="ECO:0000256" key="1">
    <source>
        <dbReference type="ARBA" id="ARBA00004123"/>
    </source>
</evidence>
<feature type="region of interest" description="Disordered" evidence="8">
    <location>
        <begin position="346"/>
        <end position="368"/>
    </location>
</feature>
<keyword evidence="12" id="KW-1185">Reference proteome</keyword>
<dbReference type="Proteomes" id="UP000644660">
    <property type="component" value="Unassembled WGS sequence"/>
</dbReference>
<feature type="compositionally biased region" description="Acidic residues" evidence="8">
    <location>
        <begin position="162"/>
        <end position="181"/>
    </location>
</feature>
<evidence type="ECO:0000256" key="8">
    <source>
        <dbReference type="SAM" id="MobiDB-lite"/>
    </source>
</evidence>
<feature type="region of interest" description="Disordered" evidence="8">
    <location>
        <begin position="153"/>
        <end position="184"/>
    </location>
</feature>
<dbReference type="GO" id="GO:0006281">
    <property type="term" value="P:DNA repair"/>
    <property type="evidence" value="ECO:0007669"/>
    <property type="project" value="UniProtKB-UniRule"/>
</dbReference>
<dbReference type="InterPro" id="IPR029225">
    <property type="entry name" value="Nse4_Nse3-bd"/>
</dbReference>
<feature type="domain" description="Non-structural maintenance of chromosome element 4 C-terminal" evidence="9">
    <location>
        <begin position="300"/>
        <end position="396"/>
    </location>
</feature>
<evidence type="ECO:0000313" key="12">
    <source>
        <dbReference type="Proteomes" id="UP000644660"/>
    </source>
</evidence>
<feature type="compositionally biased region" description="Basic and acidic residues" evidence="8">
    <location>
        <begin position="352"/>
        <end position="368"/>
    </location>
</feature>
<dbReference type="GO" id="GO:0006310">
    <property type="term" value="P:DNA recombination"/>
    <property type="evidence" value="ECO:0007669"/>
    <property type="project" value="UniProtKB-UniRule"/>
</dbReference>
<keyword evidence="3 7" id="KW-0227">DNA damage</keyword>
<gene>
    <name evidence="11" type="ORF">KABA2_13S02354</name>
</gene>
<evidence type="ECO:0000259" key="9">
    <source>
        <dbReference type="Pfam" id="PF08743"/>
    </source>
</evidence>
<name>A0A8H2ZK07_9SACH</name>
<evidence type="ECO:0000256" key="2">
    <source>
        <dbReference type="ARBA" id="ARBA00008997"/>
    </source>
</evidence>
<proteinExistence type="inferred from homology"/>
<organism evidence="11 12">
    <name type="scientific">Maudiozyma barnettii</name>
    <dbReference type="NCBI Taxonomy" id="61262"/>
    <lineage>
        <taxon>Eukaryota</taxon>
        <taxon>Fungi</taxon>
        <taxon>Dikarya</taxon>
        <taxon>Ascomycota</taxon>
        <taxon>Saccharomycotina</taxon>
        <taxon>Saccharomycetes</taxon>
        <taxon>Saccharomycetales</taxon>
        <taxon>Saccharomycetaceae</taxon>
        <taxon>Maudiozyma</taxon>
    </lineage>
</organism>
<keyword evidence="4 7" id="KW-0233">DNA recombination</keyword>
<dbReference type="AlphaFoldDB" id="A0A8H2ZK07"/>
<evidence type="ECO:0000259" key="10">
    <source>
        <dbReference type="Pfam" id="PF15412"/>
    </source>
</evidence>
<evidence type="ECO:0000256" key="7">
    <source>
        <dbReference type="RuleBase" id="RU365071"/>
    </source>
</evidence>